<dbReference type="EMBL" id="JTDE01001934">
    <property type="protein sequence ID" value="KAF7258112.1"/>
    <property type="molecule type" value="Genomic_DNA"/>
</dbReference>
<name>A0A8S9YTP7_9TREM</name>
<evidence type="ECO:0000313" key="3">
    <source>
        <dbReference type="Proteomes" id="UP000822476"/>
    </source>
</evidence>
<dbReference type="OrthoDB" id="5949187at2759"/>
<sequence length="149" mass="17233">MRINTSLAVFYTFIVCFTCGDVFDNAPLEVPERLLNSVSIEYLPSVLNTIKRALAFLLSRSPVNNVDGILGPRIVENTIGSLLSRYWNHMPYSLVAELIELQQLAEYTSRMGIHYVRLRTPEYFSSKLHSFLFKHRFNPLSHDFRSVEF</sequence>
<gene>
    <name evidence="2" type="ORF">EG68_04719</name>
</gene>
<dbReference type="Proteomes" id="UP000822476">
    <property type="component" value="Unassembled WGS sequence"/>
</dbReference>
<protein>
    <submittedName>
        <fullName evidence="2">Uncharacterized protein</fullName>
    </submittedName>
</protein>
<keyword evidence="3" id="KW-1185">Reference proteome</keyword>
<evidence type="ECO:0000313" key="2">
    <source>
        <dbReference type="EMBL" id="KAF7258112.1"/>
    </source>
</evidence>
<comment type="caution">
    <text evidence="2">The sequence shown here is derived from an EMBL/GenBank/DDBJ whole genome shotgun (WGS) entry which is preliminary data.</text>
</comment>
<feature type="signal peptide" evidence="1">
    <location>
        <begin position="1"/>
        <end position="20"/>
    </location>
</feature>
<keyword evidence="1" id="KW-0732">Signal</keyword>
<organism evidence="2 3">
    <name type="scientific">Paragonimus skrjabini miyazakii</name>
    <dbReference type="NCBI Taxonomy" id="59628"/>
    <lineage>
        <taxon>Eukaryota</taxon>
        <taxon>Metazoa</taxon>
        <taxon>Spiralia</taxon>
        <taxon>Lophotrochozoa</taxon>
        <taxon>Platyhelminthes</taxon>
        <taxon>Trematoda</taxon>
        <taxon>Digenea</taxon>
        <taxon>Plagiorchiida</taxon>
        <taxon>Troglotremata</taxon>
        <taxon>Troglotrematidae</taxon>
        <taxon>Paragonimus</taxon>
    </lineage>
</organism>
<dbReference type="AlphaFoldDB" id="A0A8S9YTP7"/>
<accession>A0A8S9YTP7</accession>
<feature type="chain" id="PRO_5035824334" evidence="1">
    <location>
        <begin position="21"/>
        <end position="149"/>
    </location>
</feature>
<evidence type="ECO:0000256" key="1">
    <source>
        <dbReference type="SAM" id="SignalP"/>
    </source>
</evidence>
<proteinExistence type="predicted"/>
<reference evidence="2" key="1">
    <citation type="submission" date="2019-07" db="EMBL/GenBank/DDBJ databases">
        <title>Annotation for the trematode Paragonimus miyazaki's.</title>
        <authorList>
            <person name="Choi Y.-J."/>
        </authorList>
    </citation>
    <scope>NUCLEOTIDE SEQUENCE</scope>
    <source>
        <strain evidence="2">Japan</strain>
    </source>
</reference>